<name>A0A9W9I1B8_9EURO</name>
<organism evidence="1 2">
    <name type="scientific">Penicillium canariense</name>
    <dbReference type="NCBI Taxonomy" id="189055"/>
    <lineage>
        <taxon>Eukaryota</taxon>
        <taxon>Fungi</taxon>
        <taxon>Dikarya</taxon>
        <taxon>Ascomycota</taxon>
        <taxon>Pezizomycotina</taxon>
        <taxon>Eurotiomycetes</taxon>
        <taxon>Eurotiomycetidae</taxon>
        <taxon>Eurotiales</taxon>
        <taxon>Aspergillaceae</taxon>
        <taxon>Penicillium</taxon>
    </lineage>
</organism>
<evidence type="ECO:0000313" key="2">
    <source>
        <dbReference type="Proteomes" id="UP001149163"/>
    </source>
</evidence>
<dbReference type="GeneID" id="81426177"/>
<dbReference type="Proteomes" id="UP001149163">
    <property type="component" value="Unassembled WGS sequence"/>
</dbReference>
<proteinExistence type="predicted"/>
<reference evidence="1" key="2">
    <citation type="journal article" date="2023" name="IMA Fungus">
        <title>Comparative genomic study of the Penicillium genus elucidates a diverse pangenome and 15 lateral gene transfer events.</title>
        <authorList>
            <person name="Petersen C."/>
            <person name="Sorensen T."/>
            <person name="Nielsen M.R."/>
            <person name="Sondergaard T.E."/>
            <person name="Sorensen J.L."/>
            <person name="Fitzpatrick D.A."/>
            <person name="Frisvad J.C."/>
            <person name="Nielsen K.L."/>
        </authorList>
    </citation>
    <scope>NUCLEOTIDE SEQUENCE</scope>
    <source>
        <strain evidence="1">IBT 26290</strain>
    </source>
</reference>
<evidence type="ECO:0000313" key="1">
    <source>
        <dbReference type="EMBL" id="KAJ5166095.1"/>
    </source>
</evidence>
<dbReference type="EMBL" id="JAPQKN010000003">
    <property type="protein sequence ID" value="KAJ5166095.1"/>
    <property type="molecule type" value="Genomic_DNA"/>
</dbReference>
<gene>
    <name evidence="1" type="ORF">N7482_004876</name>
</gene>
<reference evidence="1" key="1">
    <citation type="submission" date="2022-11" db="EMBL/GenBank/DDBJ databases">
        <authorList>
            <person name="Petersen C."/>
        </authorList>
    </citation>
    <scope>NUCLEOTIDE SEQUENCE</scope>
    <source>
        <strain evidence="1">IBT 26290</strain>
    </source>
</reference>
<dbReference type="OrthoDB" id="3445803at2759"/>
<comment type="caution">
    <text evidence="1">The sequence shown here is derived from an EMBL/GenBank/DDBJ whole genome shotgun (WGS) entry which is preliminary data.</text>
</comment>
<keyword evidence="2" id="KW-1185">Reference proteome</keyword>
<dbReference type="AlphaFoldDB" id="A0A9W9I1B8"/>
<sequence length="145" mass="16012">MANLLTKKSDPTDYNATDYASAPEFQVYKYYNLNMTGHRVETSGTGDRLFDVYATVDAQKVRILSGTRITTGDWQITVNGLSAVGLPREGTVGIQTWGFAGKSVYEEVDAPSDRGIVSHAYSDDTLTFPIYQTDASTAWAFEFSR</sequence>
<protein>
    <submittedName>
        <fullName evidence="1">Uncharacterized protein</fullName>
    </submittedName>
</protein>
<dbReference type="RefSeq" id="XP_056542556.1">
    <property type="nucleotide sequence ID" value="XM_056687001.1"/>
</dbReference>
<accession>A0A9W9I1B8</accession>